<dbReference type="Proteomes" id="UP000654108">
    <property type="component" value="Unassembled WGS sequence"/>
</dbReference>
<keyword evidence="3" id="KW-1185">Reference proteome</keyword>
<feature type="transmembrane region" description="Helical" evidence="1">
    <location>
        <begin position="81"/>
        <end position="99"/>
    </location>
</feature>
<evidence type="ECO:0000256" key="1">
    <source>
        <dbReference type="SAM" id="Phobius"/>
    </source>
</evidence>
<dbReference type="Pfam" id="PF06170">
    <property type="entry name" value="DUF983"/>
    <property type="match status" value="1"/>
</dbReference>
<reference evidence="2" key="1">
    <citation type="submission" date="2020-09" db="EMBL/GenBank/DDBJ databases">
        <title>Genome seq and assembly of Devosia sp.</title>
        <authorList>
            <person name="Chhetri G."/>
        </authorList>
    </citation>
    <scope>NUCLEOTIDE SEQUENCE</scope>
    <source>
        <strain evidence="2">PTR5</strain>
    </source>
</reference>
<keyword evidence="1" id="KW-0812">Transmembrane</keyword>
<evidence type="ECO:0000313" key="3">
    <source>
        <dbReference type="Proteomes" id="UP000654108"/>
    </source>
</evidence>
<evidence type="ECO:0000313" key="2">
    <source>
        <dbReference type="EMBL" id="MBD8065503.1"/>
    </source>
</evidence>
<accession>A0A927FVA6</accession>
<organism evidence="2 3">
    <name type="scientific">Devosia oryzisoli</name>
    <dbReference type="NCBI Taxonomy" id="2774138"/>
    <lineage>
        <taxon>Bacteria</taxon>
        <taxon>Pseudomonadati</taxon>
        <taxon>Pseudomonadota</taxon>
        <taxon>Alphaproteobacteria</taxon>
        <taxon>Hyphomicrobiales</taxon>
        <taxon>Devosiaceae</taxon>
        <taxon>Devosia</taxon>
    </lineage>
</organism>
<sequence>MSQSNALANGIACRCPRCGKGNLFSGYLKLTPACPVCGLDFAFADSGDGPAVFVIFLVAPVIVILALVVGSLVAIPPWMHLVLWIPVTIVLSIALLPPFKGVLVSLQYRHDAHEGHQ</sequence>
<keyword evidence="1" id="KW-1133">Transmembrane helix</keyword>
<proteinExistence type="predicted"/>
<comment type="caution">
    <text evidence="2">The sequence shown here is derived from an EMBL/GenBank/DDBJ whole genome shotgun (WGS) entry which is preliminary data.</text>
</comment>
<protein>
    <submittedName>
        <fullName evidence="2">DUF983 domain-containing protein</fullName>
    </submittedName>
</protein>
<gene>
    <name evidence="2" type="ORF">IC608_08450</name>
</gene>
<dbReference type="InterPro" id="IPR009325">
    <property type="entry name" value="DUF983"/>
</dbReference>
<name>A0A927FVA6_9HYPH</name>
<dbReference type="EMBL" id="JACYFU010000002">
    <property type="protein sequence ID" value="MBD8065503.1"/>
    <property type="molecule type" value="Genomic_DNA"/>
</dbReference>
<keyword evidence="1" id="KW-0472">Membrane</keyword>
<feature type="transmembrane region" description="Helical" evidence="1">
    <location>
        <begin position="51"/>
        <end position="75"/>
    </location>
</feature>
<dbReference type="AlphaFoldDB" id="A0A927FVA6"/>
<dbReference type="RefSeq" id="WP_191774463.1">
    <property type="nucleotide sequence ID" value="NZ_JACYFU010000002.1"/>
</dbReference>